<dbReference type="RefSeq" id="WP_090507263.1">
    <property type="nucleotide sequence ID" value="NZ_FNWL01000002.1"/>
</dbReference>
<protein>
    <submittedName>
        <fullName evidence="3">GTP:adenosylcobinamide-phosphate guanylyltransferase</fullName>
    </submittedName>
</protein>
<keyword evidence="3" id="KW-0808">Transferase</keyword>
<dbReference type="EMBL" id="FNWL01000002">
    <property type="protein sequence ID" value="SEH16142.1"/>
    <property type="molecule type" value="Genomic_DNA"/>
</dbReference>
<dbReference type="PANTHER" id="PTHR43777:SF1">
    <property type="entry name" value="MOLYBDENUM COFACTOR CYTIDYLYLTRANSFERASE"/>
    <property type="match status" value="1"/>
</dbReference>
<dbReference type="AlphaFoldDB" id="A0A1H6G0K9"/>
<gene>
    <name evidence="3" type="ORF">SAMN04487967_2459</name>
</gene>
<feature type="region of interest" description="Disordered" evidence="1">
    <location>
        <begin position="187"/>
        <end position="206"/>
    </location>
</feature>
<evidence type="ECO:0000259" key="2">
    <source>
        <dbReference type="Pfam" id="PF12804"/>
    </source>
</evidence>
<accession>A0A1H6G0K9</accession>
<dbReference type="OrthoDB" id="9782at2157"/>
<dbReference type="Pfam" id="PF12804">
    <property type="entry name" value="NTP_transf_3"/>
    <property type="match status" value="1"/>
</dbReference>
<sequence length="206" mass="22275">MCGGRGTRLDSQYEKPLYPIDGVEMVDRVCQALEQSRIETIYAAASQNAPETRAHLENDASLTTIETPGDGYVSDLLTLLERPEISTPVLTVAADLPTLEAASIDRTLERHAGRDASRTVCVPVSLKRRLGVSVDSRLDSCDHLAPTGVNVVGDTATDQTMTDIHYDPRLAINVNRREDVQVATCFLSTDEPNPDTPDTAGASEGH</sequence>
<evidence type="ECO:0000313" key="3">
    <source>
        <dbReference type="EMBL" id="SEH16142.1"/>
    </source>
</evidence>
<reference evidence="4" key="1">
    <citation type="submission" date="2016-10" db="EMBL/GenBank/DDBJ databases">
        <authorList>
            <person name="Varghese N."/>
            <person name="Submissions S."/>
        </authorList>
    </citation>
    <scope>NUCLEOTIDE SEQUENCE [LARGE SCALE GENOMIC DNA]</scope>
    <source>
        <strain evidence="4">CGMCC 1.8981</strain>
    </source>
</reference>
<dbReference type="Gene3D" id="3.90.550.10">
    <property type="entry name" value="Spore Coat Polysaccharide Biosynthesis Protein SpsA, Chain A"/>
    <property type="match status" value="1"/>
</dbReference>
<name>A0A1H6G0K9_9EURY</name>
<keyword evidence="3" id="KW-0548">Nucleotidyltransferase</keyword>
<keyword evidence="4" id="KW-1185">Reference proteome</keyword>
<dbReference type="InterPro" id="IPR025877">
    <property type="entry name" value="MobA-like_NTP_Trfase"/>
</dbReference>
<dbReference type="GO" id="GO:0016779">
    <property type="term" value="F:nucleotidyltransferase activity"/>
    <property type="evidence" value="ECO:0007669"/>
    <property type="project" value="UniProtKB-KW"/>
</dbReference>
<dbReference type="Proteomes" id="UP000199112">
    <property type="component" value="Unassembled WGS sequence"/>
</dbReference>
<dbReference type="InterPro" id="IPR029044">
    <property type="entry name" value="Nucleotide-diphossugar_trans"/>
</dbReference>
<evidence type="ECO:0000313" key="4">
    <source>
        <dbReference type="Proteomes" id="UP000199112"/>
    </source>
</evidence>
<proteinExistence type="predicted"/>
<evidence type="ECO:0000256" key="1">
    <source>
        <dbReference type="SAM" id="MobiDB-lite"/>
    </source>
</evidence>
<feature type="domain" description="MobA-like NTP transferase" evidence="2">
    <location>
        <begin position="2"/>
        <end position="129"/>
    </location>
</feature>
<organism evidence="3 4">
    <name type="scientific">Natronorubrum sediminis</name>
    <dbReference type="NCBI Taxonomy" id="640943"/>
    <lineage>
        <taxon>Archaea</taxon>
        <taxon>Methanobacteriati</taxon>
        <taxon>Methanobacteriota</taxon>
        <taxon>Stenosarchaea group</taxon>
        <taxon>Halobacteria</taxon>
        <taxon>Halobacteriales</taxon>
        <taxon>Natrialbaceae</taxon>
        <taxon>Natronorubrum</taxon>
    </lineage>
</organism>
<dbReference type="SUPFAM" id="SSF53448">
    <property type="entry name" value="Nucleotide-diphospho-sugar transferases"/>
    <property type="match status" value="1"/>
</dbReference>
<dbReference type="PANTHER" id="PTHR43777">
    <property type="entry name" value="MOLYBDENUM COFACTOR CYTIDYLYLTRANSFERASE"/>
    <property type="match status" value="1"/>
</dbReference>